<comment type="similarity">
    <text evidence="2">Belongs to the TOM1 family.</text>
</comment>
<dbReference type="Gene3D" id="1.25.40.90">
    <property type="match status" value="1"/>
</dbReference>
<dbReference type="GO" id="GO:0043130">
    <property type="term" value="F:ubiquitin binding"/>
    <property type="evidence" value="ECO:0007669"/>
    <property type="project" value="InterPro"/>
</dbReference>
<feature type="region of interest" description="Disordered" evidence="6">
    <location>
        <begin position="304"/>
        <end position="358"/>
    </location>
</feature>
<dbReference type="GO" id="GO:0043328">
    <property type="term" value="P:protein transport to vacuole involved in ubiquitin-dependent protein catabolic process via the multivesicular body sorting pathway"/>
    <property type="evidence" value="ECO:0007669"/>
    <property type="project" value="InterPro"/>
</dbReference>
<dbReference type="SUPFAM" id="SSF89009">
    <property type="entry name" value="GAT-like domain"/>
    <property type="match status" value="1"/>
</dbReference>
<dbReference type="Pfam" id="PF03127">
    <property type="entry name" value="GAT"/>
    <property type="match status" value="1"/>
</dbReference>
<sequence length="358" mass="39892">MDKLKLAAIGERLKTGGAQMSRKVSGKMKEFLQVQTPESKMVDEATSESLPESNWGLNLKICALLNAEELSGPEVVRAIKRKIASKSMISQRFSLDLLEACAMNCDKVFSEIASEKVLEEMVRLIDNPQTHFSNRERALQLIKAWGESSDLGYLPVFQQTYAGLKDRGVSFSGEHNRNLADLMESNIDPQTLGFPEGYPNPNFNQHAANQIPLDYYHSTFLSDEEKKEALVVARNSIELLSSINPEETQKPLKDDLTMSLLEKCKQSETLIQRIIEGTVDDENLLFEALNLNEELQKVISKYEETGGVSQSEREVPEVSDPDGGVSSHDQSERTSKSTVTPREEKEKSGSTSDGVKSE</sequence>
<dbReference type="AlphaFoldDB" id="A0AAV7E9Y7"/>
<dbReference type="GO" id="GO:0016020">
    <property type="term" value="C:membrane"/>
    <property type="evidence" value="ECO:0007669"/>
    <property type="project" value="UniProtKB-SubCell"/>
</dbReference>
<evidence type="ECO:0000256" key="6">
    <source>
        <dbReference type="SAM" id="MobiDB-lite"/>
    </source>
</evidence>
<dbReference type="SUPFAM" id="SSF48464">
    <property type="entry name" value="ENTH/VHS domain"/>
    <property type="match status" value="1"/>
</dbReference>
<dbReference type="PROSITE" id="PS50909">
    <property type="entry name" value="GAT"/>
    <property type="match status" value="1"/>
</dbReference>
<reference evidence="9 10" key="1">
    <citation type="submission" date="2021-07" db="EMBL/GenBank/DDBJ databases">
        <title>The Aristolochia fimbriata genome: insights into angiosperm evolution, floral development and chemical biosynthesis.</title>
        <authorList>
            <person name="Jiao Y."/>
        </authorList>
    </citation>
    <scope>NUCLEOTIDE SEQUENCE [LARGE SCALE GENOMIC DNA]</scope>
    <source>
        <strain evidence="9">IBCAS-2021</strain>
        <tissue evidence="9">Leaf</tissue>
    </source>
</reference>
<evidence type="ECO:0000256" key="4">
    <source>
        <dbReference type="ARBA" id="ARBA00022927"/>
    </source>
</evidence>
<evidence type="ECO:0000256" key="5">
    <source>
        <dbReference type="ARBA" id="ARBA00023136"/>
    </source>
</evidence>
<comment type="subcellular location">
    <subcellularLocation>
        <location evidence="1">Membrane</location>
        <topology evidence="1">Peripheral membrane protein</topology>
    </subcellularLocation>
</comment>
<evidence type="ECO:0000256" key="1">
    <source>
        <dbReference type="ARBA" id="ARBA00004170"/>
    </source>
</evidence>
<keyword evidence="4" id="KW-0653">Protein transport</keyword>
<dbReference type="InterPro" id="IPR002014">
    <property type="entry name" value="VHS_dom"/>
</dbReference>
<evidence type="ECO:0000313" key="10">
    <source>
        <dbReference type="Proteomes" id="UP000825729"/>
    </source>
</evidence>
<keyword evidence="10" id="KW-1185">Reference proteome</keyword>
<dbReference type="PANTHER" id="PTHR46646:SF5">
    <property type="entry name" value="TOM1-LIKE PROTEIN 2"/>
    <property type="match status" value="1"/>
</dbReference>
<proteinExistence type="inferred from homology"/>
<dbReference type="PROSITE" id="PS50179">
    <property type="entry name" value="VHS"/>
    <property type="match status" value="1"/>
</dbReference>
<dbReference type="SMART" id="SM00288">
    <property type="entry name" value="VHS"/>
    <property type="match status" value="1"/>
</dbReference>
<evidence type="ECO:0000259" key="8">
    <source>
        <dbReference type="PROSITE" id="PS50909"/>
    </source>
</evidence>
<keyword evidence="3" id="KW-0813">Transport</keyword>
<dbReference type="Proteomes" id="UP000825729">
    <property type="component" value="Unassembled WGS sequence"/>
</dbReference>
<evidence type="ECO:0000256" key="3">
    <source>
        <dbReference type="ARBA" id="ARBA00022448"/>
    </source>
</evidence>
<feature type="compositionally biased region" description="Polar residues" evidence="6">
    <location>
        <begin position="349"/>
        <end position="358"/>
    </location>
</feature>
<name>A0AAV7E9Y7_ARIFI</name>
<feature type="compositionally biased region" description="Basic and acidic residues" evidence="6">
    <location>
        <begin position="329"/>
        <end position="348"/>
    </location>
</feature>
<dbReference type="Gene3D" id="1.20.58.160">
    <property type="match status" value="1"/>
</dbReference>
<evidence type="ECO:0000313" key="9">
    <source>
        <dbReference type="EMBL" id="KAG9445665.1"/>
    </source>
</evidence>
<dbReference type="GO" id="GO:0005737">
    <property type="term" value="C:cytoplasm"/>
    <property type="evidence" value="ECO:0007669"/>
    <property type="project" value="UniProtKB-ARBA"/>
</dbReference>
<dbReference type="InterPro" id="IPR044836">
    <property type="entry name" value="TOL_plant"/>
</dbReference>
<protein>
    <recommendedName>
        <fullName evidence="11">Target of Myb protein 1</fullName>
    </recommendedName>
</protein>
<feature type="domain" description="GAT" evidence="8">
    <location>
        <begin position="221"/>
        <end position="307"/>
    </location>
</feature>
<dbReference type="PANTHER" id="PTHR46646">
    <property type="entry name" value="TOM1-LIKE PROTEIN 1"/>
    <property type="match status" value="1"/>
</dbReference>
<dbReference type="CDD" id="cd03561">
    <property type="entry name" value="VHS"/>
    <property type="match status" value="1"/>
</dbReference>
<comment type="caution">
    <text evidence="9">The sequence shown here is derived from an EMBL/GenBank/DDBJ whole genome shotgun (WGS) entry which is preliminary data.</text>
</comment>
<evidence type="ECO:0008006" key="11">
    <source>
        <dbReference type="Google" id="ProtNLM"/>
    </source>
</evidence>
<accession>A0AAV7E9Y7</accession>
<evidence type="ECO:0000259" key="7">
    <source>
        <dbReference type="PROSITE" id="PS50179"/>
    </source>
</evidence>
<keyword evidence="5" id="KW-0472">Membrane</keyword>
<dbReference type="InterPro" id="IPR008942">
    <property type="entry name" value="ENTH_VHS"/>
</dbReference>
<dbReference type="InterPro" id="IPR038425">
    <property type="entry name" value="GAT_sf"/>
</dbReference>
<gene>
    <name evidence="9" type="ORF">H6P81_011793</name>
</gene>
<dbReference type="InterPro" id="IPR004152">
    <property type="entry name" value="GAT_dom"/>
</dbReference>
<dbReference type="Pfam" id="PF00790">
    <property type="entry name" value="VHS"/>
    <property type="match status" value="1"/>
</dbReference>
<dbReference type="GO" id="GO:0035091">
    <property type="term" value="F:phosphatidylinositol binding"/>
    <property type="evidence" value="ECO:0007669"/>
    <property type="project" value="InterPro"/>
</dbReference>
<feature type="domain" description="VHS" evidence="7">
    <location>
        <begin position="45"/>
        <end position="172"/>
    </location>
</feature>
<evidence type="ECO:0000256" key="2">
    <source>
        <dbReference type="ARBA" id="ARBA00007708"/>
    </source>
</evidence>
<organism evidence="9 10">
    <name type="scientific">Aristolochia fimbriata</name>
    <name type="common">White veined hardy Dutchman's pipe vine</name>
    <dbReference type="NCBI Taxonomy" id="158543"/>
    <lineage>
        <taxon>Eukaryota</taxon>
        <taxon>Viridiplantae</taxon>
        <taxon>Streptophyta</taxon>
        <taxon>Embryophyta</taxon>
        <taxon>Tracheophyta</taxon>
        <taxon>Spermatophyta</taxon>
        <taxon>Magnoliopsida</taxon>
        <taxon>Magnoliidae</taxon>
        <taxon>Piperales</taxon>
        <taxon>Aristolochiaceae</taxon>
        <taxon>Aristolochia</taxon>
    </lineage>
</organism>
<dbReference type="EMBL" id="JAINDJ010000005">
    <property type="protein sequence ID" value="KAG9445665.1"/>
    <property type="molecule type" value="Genomic_DNA"/>
</dbReference>